<name>A0A1B6LJD4_9HEMI</name>
<keyword evidence="1" id="KW-0862">Zinc</keyword>
<reference evidence="3" key="1">
    <citation type="submission" date="2015-11" db="EMBL/GenBank/DDBJ databases">
        <title>De novo transcriptome assembly of four potential Pierce s Disease insect vectors from Arizona vineyards.</title>
        <authorList>
            <person name="Tassone E.E."/>
        </authorList>
    </citation>
    <scope>NUCLEOTIDE SEQUENCE</scope>
</reference>
<dbReference type="EMBL" id="GEBQ01016182">
    <property type="protein sequence ID" value="JAT23795.1"/>
    <property type="molecule type" value="Transcribed_RNA"/>
</dbReference>
<feature type="non-terminal residue" evidence="3">
    <location>
        <position position="115"/>
    </location>
</feature>
<evidence type="ECO:0000313" key="3">
    <source>
        <dbReference type="EMBL" id="JAT23795.1"/>
    </source>
</evidence>
<dbReference type="AlphaFoldDB" id="A0A1B6LJD4"/>
<dbReference type="InterPro" id="IPR013087">
    <property type="entry name" value="Znf_C2H2_type"/>
</dbReference>
<keyword evidence="1" id="KW-0479">Metal-binding</keyword>
<sequence>EQQKNLAKPFKCSICTAQFKLPRSVKHHEMKFHNIDNPPSNEVKRKCPICEFDTSGPEAEQNINNHFKNVHRIDIIKETLHFDSLEMFYEWKKEIEKKTTSFFCKVYERSTRLLY</sequence>
<keyword evidence="1" id="KW-0863">Zinc-finger</keyword>
<organism evidence="3">
    <name type="scientific">Graphocephala atropunctata</name>
    <dbReference type="NCBI Taxonomy" id="36148"/>
    <lineage>
        <taxon>Eukaryota</taxon>
        <taxon>Metazoa</taxon>
        <taxon>Ecdysozoa</taxon>
        <taxon>Arthropoda</taxon>
        <taxon>Hexapoda</taxon>
        <taxon>Insecta</taxon>
        <taxon>Pterygota</taxon>
        <taxon>Neoptera</taxon>
        <taxon>Paraneoptera</taxon>
        <taxon>Hemiptera</taxon>
        <taxon>Auchenorrhyncha</taxon>
        <taxon>Membracoidea</taxon>
        <taxon>Cicadellidae</taxon>
        <taxon>Cicadellinae</taxon>
        <taxon>Cicadellini</taxon>
        <taxon>Graphocephala</taxon>
    </lineage>
</organism>
<feature type="domain" description="C2H2-type" evidence="2">
    <location>
        <begin position="10"/>
        <end position="38"/>
    </location>
</feature>
<dbReference type="PROSITE" id="PS50157">
    <property type="entry name" value="ZINC_FINGER_C2H2_2"/>
    <property type="match status" value="1"/>
</dbReference>
<dbReference type="GO" id="GO:0008270">
    <property type="term" value="F:zinc ion binding"/>
    <property type="evidence" value="ECO:0007669"/>
    <property type="project" value="UniProtKB-KW"/>
</dbReference>
<gene>
    <name evidence="3" type="ORF">g.53367</name>
</gene>
<proteinExistence type="predicted"/>
<feature type="non-terminal residue" evidence="3">
    <location>
        <position position="1"/>
    </location>
</feature>
<protein>
    <recommendedName>
        <fullName evidence="2">C2H2-type domain-containing protein</fullName>
    </recommendedName>
</protein>
<dbReference type="Gene3D" id="3.30.160.60">
    <property type="entry name" value="Classic Zinc Finger"/>
    <property type="match status" value="1"/>
</dbReference>
<dbReference type="PROSITE" id="PS00028">
    <property type="entry name" value="ZINC_FINGER_C2H2_1"/>
    <property type="match status" value="1"/>
</dbReference>
<evidence type="ECO:0000256" key="1">
    <source>
        <dbReference type="PROSITE-ProRule" id="PRU00042"/>
    </source>
</evidence>
<evidence type="ECO:0000259" key="2">
    <source>
        <dbReference type="PROSITE" id="PS50157"/>
    </source>
</evidence>
<accession>A0A1B6LJD4</accession>